<dbReference type="EC" id="2.4.1.345" evidence="3"/>
<evidence type="ECO:0000259" key="1">
    <source>
        <dbReference type="Pfam" id="PF00534"/>
    </source>
</evidence>
<dbReference type="InterPro" id="IPR028098">
    <property type="entry name" value="Glyco_trans_4-like_N"/>
</dbReference>
<organism evidence="3 4">
    <name type="scientific">Novipirellula aureliae</name>
    <dbReference type="NCBI Taxonomy" id="2527966"/>
    <lineage>
        <taxon>Bacteria</taxon>
        <taxon>Pseudomonadati</taxon>
        <taxon>Planctomycetota</taxon>
        <taxon>Planctomycetia</taxon>
        <taxon>Pirellulales</taxon>
        <taxon>Pirellulaceae</taxon>
        <taxon>Novipirellula</taxon>
    </lineage>
</organism>
<dbReference type="InterPro" id="IPR001296">
    <property type="entry name" value="Glyco_trans_1"/>
</dbReference>
<dbReference type="Pfam" id="PF00534">
    <property type="entry name" value="Glycos_transf_1"/>
    <property type="match status" value="1"/>
</dbReference>
<dbReference type="Pfam" id="PF13439">
    <property type="entry name" value="Glyco_transf_4"/>
    <property type="match status" value="1"/>
</dbReference>
<dbReference type="AlphaFoldDB" id="A0A5C6DPN1"/>
<evidence type="ECO:0000313" key="3">
    <source>
        <dbReference type="EMBL" id="TWU37601.1"/>
    </source>
</evidence>
<dbReference type="OrthoDB" id="9801609at2"/>
<comment type="caution">
    <text evidence="3">The sequence shown here is derived from an EMBL/GenBank/DDBJ whole genome shotgun (WGS) entry which is preliminary data.</text>
</comment>
<reference evidence="3 4" key="1">
    <citation type="submission" date="2019-02" db="EMBL/GenBank/DDBJ databases">
        <title>Deep-cultivation of Planctomycetes and their phenomic and genomic characterization uncovers novel biology.</title>
        <authorList>
            <person name="Wiegand S."/>
            <person name="Jogler M."/>
            <person name="Boedeker C."/>
            <person name="Pinto D."/>
            <person name="Vollmers J."/>
            <person name="Rivas-Marin E."/>
            <person name="Kohn T."/>
            <person name="Peeters S.H."/>
            <person name="Heuer A."/>
            <person name="Rast P."/>
            <person name="Oberbeckmann S."/>
            <person name="Bunk B."/>
            <person name="Jeske O."/>
            <person name="Meyerdierks A."/>
            <person name="Storesund J.E."/>
            <person name="Kallscheuer N."/>
            <person name="Luecker S."/>
            <person name="Lage O.M."/>
            <person name="Pohl T."/>
            <person name="Merkel B.J."/>
            <person name="Hornburger P."/>
            <person name="Mueller R.-W."/>
            <person name="Bruemmer F."/>
            <person name="Labrenz M."/>
            <person name="Spormann A.M."/>
            <person name="Op Den Camp H."/>
            <person name="Overmann J."/>
            <person name="Amann R."/>
            <person name="Jetten M.S.M."/>
            <person name="Mascher T."/>
            <person name="Medema M.H."/>
            <person name="Devos D.P."/>
            <person name="Kaster A.-K."/>
            <person name="Ovreas L."/>
            <person name="Rohde M."/>
            <person name="Galperin M.Y."/>
            <person name="Jogler C."/>
        </authorList>
    </citation>
    <scope>NUCLEOTIDE SEQUENCE [LARGE SCALE GENOMIC DNA]</scope>
    <source>
        <strain evidence="3 4">Q31b</strain>
    </source>
</reference>
<proteinExistence type="predicted"/>
<evidence type="ECO:0000313" key="4">
    <source>
        <dbReference type="Proteomes" id="UP000315471"/>
    </source>
</evidence>
<dbReference type="PANTHER" id="PTHR45947">
    <property type="entry name" value="SULFOQUINOVOSYL TRANSFERASE SQD2"/>
    <property type="match status" value="1"/>
</dbReference>
<feature type="domain" description="Glycosyltransferase subfamily 4-like N-terminal" evidence="2">
    <location>
        <begin position="15"/>
        <end position="187"/>
    </location>
</feature>
<accession>A0A5C6DPN1</accession>
<name>A0A5C6DPN1_9BACT</name>
<dbReference type="EMBL" id="SJPY01000007">
    <property type="protein sequence ID" value="TWU37601.1"/>
    <property type="molecule type" value="Genomic_DNA"/>
</dbReference>
<dbReference type="Proteomes" id="UP000315471">
    <property type="component" value="Unassembled WGS sequence"/>
</dbReference>
<gene>
    <name evidence="3" type="primary">pimB_3</name>
    <name evidence="3" type="ORF">Q31b_43890</name>
</gene>
<keyword evidence="3" id="KW-0328">Glycosyltransferase</keyword>
<keyword evidence="4" id="KW-1185">Reference proteome</keyword>
<feature type="domain" description="Glycosyl transferase family 1" evidence="1">
    <location>
        <begin position="194"/>
        <end position="339"/>
    </location>
</feature>
<dbReference type="SUPFAM" id="SSF53756">
    <property type="entry name" value="UDP-Glycosyltransferase/glycogen phosphorylase"/>
    <property type="match status" value="1"/>
</dbReference>
<dbReference type="InterPro" id="IPR050194">
    <property type="entry name" value="Glycosyltransferase_grp1"/>
</dbReference>
<evidence type="ECO:0000259" key="2">
    <source>
        <dbReference type="Pfam" id="PF13439"/>
    </source>
</evidence>
<dbReference type="RefSeq" id="WP_146601576.1">
    <property type="nucleotide sequence ID" value="NZ_SJPY01000007.1"/>
</dbReference>
<dbReference type="GO" id="GO:0043750">
    <property type="term" value="F:phosphatidylinositol alpha-mannosyltransferase activity"/>
    <property type="evidence" value="ECO:0007669"/>
    <property type="project" value="UniProtKB-EC"/>
</dbReference>
<dbReference type="Gene3D" id="3.40.50.2000">
    <property type="entry name" value="Glycogen Phosphorylase B"/>
    <property type="match status" value="2"/>
</dbReference>
<sequence length="364" mass="40639">MKVALAHHWIASYRGGERVLEQIAALFPDSDIYTLIQNPHVEVPGLAGRRILSSPIRFFPAATKLYRHLIPVHPFAIKRLIVPNNTDLLVSSDASLIKGLTLSPETKHVCYCHSPPRYLWELGEAYKKDSLAARIALDRFAPKLRRFDFEAAQRVNHFIANSKFVADRIAQYYQRESEVIYPPVAVDDFQSDRNREPFSLVISELVSYKRIDLAVRAFNQLGERLVVIGDGSERKKLEQLAKPNIEFLGRQPFSVLKQHYETASAFIFPGIEDFGITPVEAQASGCPVIAFRAGGALETVIEGKTGIFFDAQQPESLAAAVNELGQAAISPLDCRANAERFSASIFRQNLRDALVRYGVSQSAV</sequence>
<protein>
    <submittedName>
        <fullName evidence="3">GDP-mannose-dependent alpha-(1-6)-phosphatidylinositol monomannoside mannosyltransferase</fullName>
        <ecNumber evidence="3">2.4.1.345</ecNumber>
    </submittedName>
</protein>
<keyword evidence="3" id="KW-0808">Transferase</keyword>
<dbReference type="PANTHER" id="PTHR45947:SF3">
    <property type="entry name" value="SULFOQUINOVOSYL TRANSFERASE SQD2"/>
    <property type="match status" value="1"/>
</dbReference>